<gene>
    <name evidence="1" type="ORF">SDC9_183535</name>
</gene>
<sequence length="41" mass="4507">MVEIAVVLVEIDQQHGLAPDLGIGRQRVQHLLQKPGALHRA</sequence>
<reference evidence="1" key="1">
    <citation type="submission" date="2019-08" db="EMBL/GenBank/DDBJ databases">
        <authorList>
            <person name="Kucharzyk K."/>
            <person name="Murdoch R.W."/>
            <person name="Higgins S."/>
            <person name="Loffler F."/>
        </authorList>
    </citation>
    <scope>NUCLEOTIDE SEQUENCE</scope>
</reference>
<comment type="caution">
    <text evidence="1">The sequence shown here is derived from an EMBL/GenBank/DDBJ whole genome shotgun (WGS) entry which is preliminary data.</text>
</comment>
<dbReference type="AlphaFoldDB" id="A0A645HBD9"/>
<protein>
    <submittedName>
        <fullName evidence="1">Uncharacterized protein</fullName>
    </submittedName>
</protein>
<accession>A0A645HBD9</accession>
<name>A0A645HBD9_9ZZZZ</name>
<evidence type="ECO:0000313" key="1">
    <source>
        <dbReference type="EMBL" id="MPN36030.1"/>
    </source>
</evidence>
<proteinExistence type="predicted"/>
<organism evidence="1">
    <name type="scientific">bioreactor metagenome</name>
    <dbReference type="NCBI Taxonomy" id="1076179"/>
    <lineage>
        <taxon>unclassified sequences</taxon>
        <taxon>metagenomes</taxon>
        <taxon>ecological metagenomes</taxon>
    </lineage>
</organism>
<dbReference type="EMBL" id="VSSQ01089944">
    <property type="protein sequence ID" value="MPN36030.1"/>
    <property type="molecule type" value="Genomic_DNA"/>
</dbReference>